<evidence type="ECO:0000313" key="3">
    <source>
        <dbReference type="Proteomes" id="UP000469440"/>
    </source>
</evidence>
<keyword evidence="2" id="KW-0808">Transferase</keyword>
<comment type="caution">
    <text evidence="2">The sequence shown here is derived from an EMBL/GenBank/DDBJ whole genome shotgun (WGS) entry which is preliminary data.</text>
</comment>
<dbReference type="GO" id="GO:0016747">
    <property type="term" value="F:acyltransferase activity, transferring groups other than amino-acyl groups"/>
    <property type="evidence" value="ECO:0007669"/>
    <property type="project" value="InterPro"/>
</dbReference>
<evidence type="ECO:0000313" key="2">
    <source>
        <dbReference type="EMBL" id="MVB12658.1"/>
    </source>
</evidence>
<gene>
    <name evidence="2" type="ORF">CAFE_34000</name>
</gene>
<accession>A0A6N8I3X0</accession>
<dbReference type="Pfam" id="PF00583">
    <property type="entry name" value="Acetyltransf_1"/>
    <property type="match status" value="1"/>
</dbReference>
<proteinExistence type="predicted"/>
<dbReference type="EMBL" id="VWXL01000100">
    <property type="protein sequence ID" value="MVB12658.1"/>
    <property type="molecule type" value="Genomic_DNA"/>
</dbReference>
<sequence>MELNQITELNRGEATAFLVGQWGSDVMVSGGRAISLTEPDGFLAVENGKITGAVTYLAENGACEVVSLDSVNENRGTGTALLSAAVQAAKEKGCRAVYLYTTNDNTRTMRFYQKRGFDMTGFYRGAVDRARKIKPEIPPTGDDGIPIRHEIRFELLF</sequence>
<dbReference type="InterPro" id="IPR000182">
    <property type="entry name" value="GNAT_dom"/>
</dbReference>
<reference evidence="2 3" key="1">
    <citation type="submission" date="2019-09" db="EMBL/GenBank/DDBJ databases">
        <title>Genome sequence of Clostridium sp. EA1.</title>
        <authorList>
            <person name="Poehlein A."/>
            <person name="Bengelsdorf F.R."/>
            <person name="Daniel R."/>
        </authorList>
    </citation>
    <scope>NUCLEOTIDE SEQUENCE [LARGE SCALE GENOMIC DNA]</scope>
    <source>
        <strain evidence="2 3">EA1</strain>
    </source>
</reference>
<dbReference type="RefSeq" id="WP_156991284.1">
    <property type="nucleotide sequence ID" value="NZ_VWXL01000100.1"/>
</dbReference>
<dbReference type="CDD" id="cd04301">
    <property type="entry name" value="NAT_SF"/>
    <property type="match status" value="1"/>
</dbReference>
<dbReference type="OrthoDB" id="7365228at2"/>
<evidence type="ECO:0000259" key="1">
    <source>
        <dbReference type="PROSITE" id="PS51186"/>
    </source>
</evidence>
<name>A0A6N8I3X0_9FIRM</name>
<dbReference type="PROSITE" id="PS51186">
    <property type="entry name" value="GNAT"/>
    <property type="match status" value="1"/>
</dbReference>
<dbReference type="Gene3D" id="3.40.630.30">
    <property type="match status" value="1"/>
</dbReference>
<dbReference type="AlphaFoldDB" id="A0A6N8I3X0"/>
<organism evidence="2 3">
    <name type="scientific">Caproicibacter fermentans</name>
    <dbReference type="NCBI Taxonomy" id="2576756"/>
    <lineage>
        <taxon>Bacteria</taxon>
        <taxon>Bacillati</taxon>
        <taxon>Bacillota</taxon>
        <taxon>Clostridia</taxon>
        <taxon>Eubacteriales</taxon>
        <taxon>Acutalibacteraceae</taxon>
        <taxon>Caproicibacter</taxon>
    </lineage>
</organism>
<dbReference type="InterPro" id="IPR016181">
    <property type="entry name" value="Acyl_CoA_acyltransferase"/>
</dbReference>
<dbReference type="SUPFAM" id="SSF55729">
    <property type="entry name" value="Acyl-CoA N-acyltransferases (Nat)"/>
    <property type="match status" value="1"/>
</dbReference>
<keyword evidence="3" id="KW-1185">Reference proteome</keyword>
<protein>
    <submittedName>
        <fullName evidence="2">Acetyltransferase (GNAT) family protein</fullName>
    </submittedName>
</protein>
<dbReference type="Proteomes" id="UP000469440">
    <property type="component" value="Unassembled WGS sequence"/>
</dbReference>
<feature type="domain" description="N-acetyltransferase" evidence="1">
    <location>
        <begin position="1"/>
        <end position="138"/>
    </location>
</feature>